<comment type="caution">
    <text evidence="2">The sequence shown here is derived from an EMBL/GenBank/DDBJ whole genome shotgun (WGS) entry which is preliminary data.</text>
</comment>
<dbReference type="Proteomes" id="UP000308671">
    <property type="component" value="Unassembled WGS sequence"/>
</dbReference>
<reference evidence="2 3" key="1">
    <citation type="submission" date="2017-12" db="EMBL/GenBank/DDBJ databases">
        <title>Comparative genomics of Botrytis spp.</title>
        <authorList>
            <person name="Valero-Jimenez C.A."/>
            <person name="Tapia P."/>
            <person name="Veloso J."/>
            <person name="Silva-Moreno E."/>
            <person name="Staats M."/>
            <person name="Valdes J.H."/>
            <person name="Van Kan J.A.L."/>
        </authorList>
    </citation>
    <scope>NUCLEOTIDE SEQUENCE [LARGE SCALE GENOMIC DNA]</scope>
    <source>
        <strain evidence="2 3">MUCL435</strain>
    </source>
</reference>
<organism evidence="2 3">
    <name type="scientific">Botrytis galanthina</name>
    <dbReference type="NCBI Taxonomy" id="278940"/>
    <lineage>
        <taxon>Eukaryota</taxon>
        <taxon>Fungi</taxon>
        <taxon>Dikarya</taxon>
        <taxon>Ascomycota</taxon>
        <taxon>Pezizomycotina</taxon>
        <taxon>Leotiomycetes</taxon>
        <taxon>Helotiales</taxon>
        <taxon>Sclerotiniaceae</taxon>
        <taxon>Botrytis</taxon>
    </lineage>
</organism>
<dbReference type="Pfam" id="PF07859">
    <property type="entry name" value="Abhydrolase_3"/>
    <property type="match status" value="1"/>
</dbReference>
<dbReference type="SUPFAM" id="SSF53474">
    <property type="entry name" value="alpha/beta-Hydrolases"/>
    <property type="match status" value="1"/>
</dbReference>
<dbReference type="InterPro" id="IPR029058">
    <property type="entry name" value="AB_hydrolase_fold"/>
</dbReference>
<dbReference type="GO" id="GO:0019433">
    <property type="term" value="P:triglyceride catabolic process"/>
    <property type="evidence" value="ECO:0007669"/>
    <property type="project" value="TreeGrafter"/>
</dbReference>
<dbReference type="Gene3D" id="3.40.50.1820">
    <property type="entry name" value="alpha/beta hydrolase"/>
    <property type="match status" value="1"/>
</dbReference>
<keyword evidence="3" id="KW-1185">Reference proteome</keyword>
<dbReference type="OrthoDB" id="408631at2759"/>
<gene>
    <name evidence="2" type="ORF">BGAL_0737g00030</name>
</gene>
<evidence type="ECO:0000313" key="2">
    <source>
        <dbReference type="EMBL" id="THV44091.1"/>
    </source>
</evidence>
<proteinExistence type="predicted"/>
<name>A0A4S8QJT3_9HELO</name>
<dbReference type="InterPro" id="IPR013094">
    <property type="entry name" value="AB_hydrolase_3"/>
</dbReference>
<dbReference type="GO" id="GO:0004806">
    <property type="term" value="F:triacylglycerol lipase activity"/>
    <property type="evidence" value="ECO:0007669"/>
    <property type="project" value="TreeGrafter"/>
</dbReference>
<accession>A0A4S8QJT3</accession>
<evidence type="ECO:0000259" key="1">
    <source>
        <dbReference type="Pfam" id="PF07859"/>
    </source>
</evidence>
<dbReference type="PANTHER" id="PTHR23025">
    <property type="entry name" value="TRIACYLGLYCEROL LIPASE"/>
    <property type="match status" value="1"/>
</dbReference>
<dbReference type="PANTHER" id="PTHR23025:SF3">
    <property type="entry name" value="HORMONE-SENSITIVE LIPASE"/>
    <property type="match status" value="1"/>
</dbReference>
<sequence>MPLKSDIHINVAKFEPSNTSEGTAKANEDLINLLRDGPKWFEMGASKYRKMRDAGETPIPKPKLLPDGLDIEIPSRDSDRAIPCRLIYPSWRKTTEERKKTKAIGYLIHGGGWVLGDQHSADILLQFYADAGDLAIVSVGYRLAPECPFPCGPNDCIDVGEYLVKDGKGVFGSSLKFIGGESAGAHLSLLVAFHLLKNLSDFKLSGLILHYGIYDLTMLPQCRNFVRPNLILDHNLMRKFVDAFLPDMSDEQKKDSLISPYYEDLEKFRGRLPSALFTCGTEDPLLDDSVTMATKWMMMGGEAIVKIYTGAPHAFINMKDKLKEAMDAQEDTKTWIKDCMAKL</sequence>
<protein>
    <recommendedName>
        <fullName evidence="1">Alpha/beta hydrolase fold-3 domain-containing protein</fullName>
    </recommendedName>
</protein>
<dbReference type="GO" id="GO:0005829">
    <property type="term" value="C:cytosol"/>
    <property type="evidence" value="ECO:0007669"/>
    <property type="project" value="TreeGrafter"/>
</dbReference>
<dbReference type="GO" id="GO:0004771">
    <property type="term" value="F:sterol ester esterase activity"/>
    <property type="evidence" value="ECO:0007669"/>
    <property type="project" value="TreeGrafter"/>
</dbReference>
<dbReference type="AlphaFoldDB" id="A0A4S8QJT3"/>
<evidence type="ECO:0000313" key="3">
    <source>
        <dbReference type="Proteomes" id="UP000308671"/>
    </source>
</evidence>
<dbReference type="EMBL" id="PQXL01000732">
    <property type="protein sequence ID" value="THV44091.1"/>
    <property type="molecule type" value="Genomic_DNA"/>
</dbReference>
<feature type="domain" description="Alpha/beta hydrolase fold-3" evidence="1">
    <location>
        <begin position="108"/>
        <end position="316"/>
    </location>
</feature>